<keyword evidence="3" id="KW-1185">Reference proteome</keyword>
<dbReference type="AlphaFoldDB" id="W0BEN7"/>
<dbReference type="EMBL" id="CP004006">
    <property type="protein sequence ID" value="AHE66874.1"/>
    <property type="molecule type" value="Genomic_DNA"/>
</dbReference>
<proteinExistence type="predicted"/>
<dbReference type="STRING" id="1268635.Loa_01321"/>
<protein>
    <submittedName>
        <fullName evidence="2">Uncharacterized protein</fullName>
    </submittedName>
</protein>
<gene>
    <name evidence="2" type="ORF">Loa_01321</name>
</gene>
<feature type="region of interest" description="Disordered" evidence="1">
    <location>
        <begin position="71"/>
        <end position="90"/>
    </location>
</feature>
<accession>W0BEN7</accession>
<organism evidence="2 3">
    <name type="scientific">Legionella oakridgensis ATCC 33761 = DSM 21215</name>
    <dbReference type="NCBI Taxonomy" id="1268635"/>
    <lineage>
        <taxon>Bacteria</taxon>
        <taxon>Pseudomonadati</taxon>
        <taxon>Pseudomonadota</taxon>
        <taxon>Gammaproteobacteria</taxon>
        <taxon>Legionellales</taxon>
        <taxon>Legionellaceae</taxon>
        <taxon>Legionella</taxon>
    </lineage>
</organism>
<dbReference type="Proteomes" id="UP000018838">
    <property type="component" value="Chromosome"/>
</dbReference>
<evidence type="ECO:0000256" key="1">
    <source>
        <dbReference type="SAM" id="MobiDB-lite"/>
    </source>
</evidence>
<dbReference type="HOGENOM" id="CLU_1862687_0_0_6"/>
<dbReference type="KEGG" id="lok:Loa_01321"/>
<evidence type="ECO:0000313" key="3">
    <source>
        <dbReference type="Proteomes" id="UP000018838"/>
    </source>
</evidence>
<reference evidence="2 3" key="1">
    <citation type="journal article" date="2013" name="Int. J. Med. Microbiol.">
        <title>Legionella oakridgensis ATCC 33761 genome sequence and phenotypic characterization reveals its replication capacity in amoebae.</title>
        <authorList>
            <person name="Brzuszkiewicz E."/>
            <person name="Schulz T."/>
            <person name="Rydzewski K."/>
            <person name="Daniel R."/>
            <person name="Gillmaier N."/>
            <person name="Dittmann C."/>
            <person name="Holland G."/>
            <person name="Schunder E."/>
            <person name="Lautner M."/>
            <person name="Eisenreich W."/>
            <person name="Luck C."/>
            <person name="Heuner K."/>
        </authorList>
    </citation>
    <scope>NUCLEOTIDE SEQUENCE [LARGE SCALE GENOMIC DNA]</scope>
    <source>
        <strain>OR-10</strain>
        <strain evidence="3">ATCC 33761</strain>
    </source>
</reference>
<evidence type="ECO:0000313" key="2">
    <source>
        <dbReference type="EMBL" id="AHE66874.1"/>
    </source>
</evidence>
<sequence length="137" mass="16112">MPAPETSQIDSHNLNCFAYLSQIALNTPDKIKEIFKDQTIKHFFLNPEPYNPTISYANLYTKFLTALERQIEKTKRQSPQPSPPQIHPMERKTINNGLIPFIKTEMIFYQKPMNDLEVLWQQGDSSIQDQRNWFVLQ</sequence>
<dbReference type="RefSeq" id="WP_025385544.1">
    <property type="nucleotide sequence ID" value="NZ_CP004006.1"/>
</dbReference>
<name>W0BEN7_9GAMM</name>